<keyword evidence="5 7" id="KW-0472">Membrane</keyword>
<feature type="transmembrane region" description="Helical" evidence="7">
    <location>
        <begin position="164"/>
        <end position="183"/>
    </location>
</feature>
<feature type="transmembrane region" description="Helical" evidence="7">
    <location>
        <begin position="203"/>
        <end position="225"/>
    </location>
</feature>
<name>A0ABN9S7Y9_9DINO</name>
<dbReference type="InterPro" id="IPR002549">
    <property type="entry name" value="AI-2E-like"/>
</dbReference>
<dbReference type="Proteomes" id="UP001189429">
    <property type="component" value="Unassembled WGS sequence"/>
</dbReference>
<feature type="transmembrane region" description="Helical" evidence="7">
    <location>
        <begin position="413"/>
        <end position="434"/>
    </location>
</feature>
<comment type="subcellular location">
    <subcellularLocation>
        <location evidence="1">Membrane</location>
        <topology evidence="1">Multi-pass membrane protein</topology>
    </subcellularLocation>
</comment>
<feature type="compositionally biased region" description="Basic and acidic residues" evidence="6">
    <location>
        <begin position="517"/>
        <end position="538"/>
    </location>
</feature>
<keyword evidence="4 7" id="KW-1133">Transmembrane helix</keyword>
<comment type="caution">
    <text evidence="8">The sequence shown here is derived from an EMBL/GenBank/DDBJ whole genome shotgun (WGS) entry which is preliminary data.</text>
</comment>
<evidence type="ECO:0000313" key="9">
    <source>
        <dbReference type="Proteomes" id="UP001189429"/>
    </source>
</evidence>
<comment type="similarity">
    <text evidence="2">Belongs to the autoinducer-2 exporter (AI-2E) (TC 2.A.86) family.</text>
</comment>
<keyword evidence="3 7" id="KW-0812">Transmembrane</keyword>
<evidence type="ECO:0000256" key="7">
    <source>
        <dbReference type="SAM" id="Phobius"/>
    </source>
</evidence>
<gene>
    <name evidence="8" type="ORF">PCOR1329_LOCUS27364</name>
</gene>
<dbReference type="EMBL" id="CAUYUJ010009902">
    <property type="protein sequence ID" value="CAK0827977.1"/>
    <property type="molecule type" value="Genomic_DNA"/>
</dbReference>
<dbReference type="Pfam" id="PF01594">
    <property type="entry name" value="AI-2E_transport"/>
    <property type="match status" value="1"/>
</dbReference>
<feature type="transmembrane region" description="Helical" evidence="7">
    <location>
        <begin position="30"/>
        <end position="51"/>
    </location>
</feature>
<evidence type="ECO:0000256" key="1">
    <source>
        <dbReference type="ARBA" id="ARBA00004141"/>
    </source>
</evidence>
<evidence type="ECO:0000256" key="6">
    <source>
        <dbReference type="SAM" id="MobiDB-lite"/>
    </source>
</evidence>
<accession>A0ABN9S7Y9</accession>
<feature type="transmembrane region" description="Helical" evidence="7">
    <location>
        <begin position="245"/>
        <end position="263"/>
    </location>
</feature>
<sequence>MVQFADILLPFIMSLLLVTILDPVKQETYVVLECVAVLFFQNVSFLGCCLRPSRRPLNAGERQAKSTSLREWVEKLLLIVSIAITVLLAGRLFWIVGRIVWLSGEAIIVDFEYYKEGVEKRGEQAQALLKKYHLDKQASLDTEDLSSMALEMLRYVADFFTQHVFYSITQVSLTTIFVLFLLYSPVQRDFAPVMQGVFSSMELYLKLKTFISLSGVLWAFLAQFILHFNIANFVEPIVFGTTEEIHSVVVLLGLSFFGYIWGFRGMFLSVPLLFAIHAWLDIVASTPSYPAEARDDARFIMGILEGKWLADSPWDNEEEAGATSPSPSAEHIELVEPELLPHGAQPGGPPPPVPGGGGPAGLGEGGRCAPLRGFCSAVAGSEAPISQWEVTSWLRRGWEVRDPATDEVLMPGLLFRCAVLGGAYVMVFFGFSIFNWDLGSVIHPSGTSGDAVPLNTSGQAMTTVARRVSTTIAATSWTIPTTAAAFTAPMATVAATQTTTSARPNDDGGSAGPEANSSHEHRHHADSARPKPSRRPEEKEEEEDPGDTRPTVPAPGGHRSSVDYVDDLGGPNESLRGSQGVEPKRRHNRSSGQALSVAGDLET</sequence>
<evidence type="ECO:0000256" key="2">
    <source>
        <dbReference type="ARBA" id="ARBA00009773"/>
    </source>
</evidence>
<feature type="region of interest" description="Disordered" evidence="6">
    <location>
        <begin position="340"/>
        <end position="362"/>
    </location>
</feature>
<organism evidence="8 9">
    <name type="scientific">Prorocentrum cordatum</name>
    <dbReference type="NCBI Taxonomy" id="2364126"/>
    <lineage>
        <taxon>Eukaryota</taxon>
        <taxon>Sar</taxon>
        <taxon>Alveolata</taxon>
        <taxon>Dinophyceae</taxon>
        <taxon>Prorocentrales</taxon>
        <taxon>Prorocentraceae</taxon>
        <taxon>Prorocentrum</taxon>
    </lineage>
</organism>
<protein>
    <submittedName>
        <fullName evidence="8">Uncharacterized protein</fullName>
    </submittedName>
</protein>
<feature type="transmembrane region" description="Helical" evidence="7">
    <location>
        <begin position="7"/>
        <end position="24"/>
    </location>
</feature>
<evidence type="ECO:0000256" key="3">
    <source>
        <dbReference type="ARBA" id="ARBA00022692"/>
    </source>
</evidence>
<keyword evidence="9" id="KW-1185">Reference proteome</keyword>
<feature type="region of interest" description="Disordered" evidence="6">
    <location>
        <begin position="498"/>
        <end position="603"/>
    </location>
</feature>
<evidence type="ECO:0000256" key="4">
    <source>
        <dbReference type="ARBA" id="ARBA00022989"/>
    </source>
</evidence>
<evidence type="ECO:0000256" key="5">
    <source>
        <dbReference type="ARBA" id="ARBA00023136"/>
    </source>
</evidence>
<reference evidence="8" key="1">
    <citation type="submission" date="2023-10" db="EMBL/GenBank/DDBJ databases">
        <authorList>
            <person name="Chen Y."/>
            <person name="Shah S."/>
            <person name="Dougan E. K."/>
            <person name="Thang M."/>
            <person name="Chan C."/>
        </authorList>
    </citation>
    <scope>NUCLEOTIDE SEQUENCE [LARGE SCALE GENOMIC DNA]</scope>
</reference>
<evidence type="ECO:0000313" key="8">
    <source>
        <dbReference type="EMBL" id="CAK0827977.1"/>
    </source>
</evidence>
<proteinExistence type="inferred from homology"/>
<feature type="transmembrane region" description="Helical" evidence="7">
    <location>
        <begin position="72"/>
        <end position="94"/>
    </location>
</feature>